<reference evidence="3" key="1">
    <citation type="submission" date="2023-06" db="EMBL/GenBank/DDBJ databases">
        <title>Genome-scale phylogeny and comparative genomics of the fungal order Sordariales.</title>
        <authorList>
            <consortium name="Lawrence Berkeley National Laboratory"/>
            <person name="Hensen N."/>
            <person name="Bonometti L."/>
            <person name="Westerberg I."/>
            <person name="Brannstrom I.O."/>
            <person name="Guillou S."/>
            <person name="Cros-Aarteil S."/>
            <person name="Calhoun S."/>
            <person name="Haridas S."/>
            <person name="Kuo A."/>
            <person name="Mondo S."/>
            <person name="Pangilinan J."/>
            <person name="Riley R."/>
            <person name="Labutti K."/>
            <person name="Andreopoulos B."/>
            <person name="Lipzen A."/>
            <person name="Chen C."/>
            <person name="Yanf M."/>
            <person name="Daum C."/>
            <person name="Ng V."/>
            <person name="Clum A."/>
            <person name="Steindorff A."/>
            <person name="Ohm R."/>
            <person name="Martin F."/>
            <person name="Silar P."/>
            <person name="Natvig D."/>
            <person name="Lalanne C."/>
            <person name="Gautier V."/>
            <person name="Ament-Velasquez S.L."/>
            <person name="Kruys A."/>
            <person name="Hutchinson M.I."/>
            <person name="Powell A.J."/>
            <person name="Barry K."/>
            <person name="Miller A.N."/>
            <person name="Grigoriev I.V."/>
            <person name="Debuchy R."/>
            <person name="Gladieux P."/>
            <person name="Thoren M.H."/>
            <person name="Johannesson H."/>
        </authorList>
    </citation>
    <scope>NUCLEOTIDE SEQUENCE</scope>
    <source>
        <strain evidence="3">SMH2532-1</strain>
    </source>
</reference>
<accession>A0AA39Y8Y4</accession>
<feature type="chain" id="PRO_5041348647" evidence="2">
    <location>
        <begin position="31"/>
        <end position="121"/>
    </location>
</feature>
<comment type="caution">
    <text evidence="3">The sequence shown here is derived from an EMBL/GenBank/DDBJ whole genome shotgun (WGS) entry which is preliminary data.</text>
</comment>
<evidence type="ECO:0000256" key="1">
    <source>
        <dbReference type="SAM" id="MobiDB-lite"/>
    </source>
</evidence>
<organism evidence="3 4">
    <name type="scientific">Cercophora newfieldiana</name>
    <dbReference type="NCBI Taxonomy" id="92897"/>
    <lineage>
        <taxon>Eukaryota</taxon>
        <taxon>Fungi</taxon>
        <taxon>Dikarya</taxon>
        <taxon>Ascomycota</taxon>
        <taxon>Pezizomycotina</taxon>
        <taxon>Sordariomycetes</taxon>
        <taxon>Sordariomycetidae</taxon>
        <taxon>Sordariales</taxon>
        <taxon>Lasiosphaeriaceae</taxon>
        <taxon>Cercophora</taxon>
    </lineage>
</organism>
<gene>
    <name evidence="3" type="ORF">B0T16DRAFT_414845</name>
</gene>
<evidence type="ECO:0000256" key="2">
    <source>
        <dbReference type="SAM" id="SignalP"/>
    </source>
</evidence>
<evidence type="ECO:0000313" key="3">
    <source>
        <dbReference type="EMBL" id="KAK0647201.1"/>
    </source>
</evidence>
<feature type="region of interest" description="Disordered" evidence="1">
    <location>
        <begin position="40"/>
        <end position="76"/>
    </location>
</feature>
<feature type="signal peptide" evidence="2">
    <location>
        <begin position="1"/>
        <end position="30"/>
    </location>
</feature>
<proteinExistence type="predicted"/>
<keyword evidence="4" id="KW-1185">Reference proteome</keyword>
<dbReference type="Proteomes" id="UP001174936">
    <property type="component" value="Unassembled WGS sequence"/>
</dbReference>
<evidence type="ECO:0000313" key="4">
    <source>
        <dbReference type="Proteomes" id="UP001174936"/>
    </source>
</evidence>
<sequence length="121" mass="13411">MLHQGSHTSPNSSQAKTWLLWAIFILRALKMGFPPELAWENSGLDPDSAGSPSLGSRLRVEGPPAFRDKPCVHPSPSSPLTERIFLITNFHKQVHKTPINDEKHHLGLCSTDKHKLSESSP</sequence>
<name>A0AA39Y8Y4_9PEZI</name>
<dbReference type="AlphaFoldDB" id="A0AA39Y8Y4"/>
<protein>
    <submittedName>
        <fullName evidence="3">Uncharacterized protein</fullName>
    </submittedName>
</protein>
<keyword evidence="2" id="KW-0732">Signal</keyword>
<dbReference type="EMBL" id="JAULSV010000004">
    <property type="protein sequence ID" value="KAK0647201.1"/>
    <property type="molecule type" value="Genomic_DNA"/>
</dbReference>